<feature type="domain" description="Thioesterase TesA-like" evidence="3">
    <location>
        <begin position="43"/>
        <end position="269"/>
    </location>
</feature>
<protein>
    <submittedName>
        <fullName evidence="4">Surfactin synthase thioesterase subunit</fullName>
    </submittedName>
</protein>
<dbReference type="Gene3D" id="3.40.50.1820">
    <property type="entry name" value="alpha/beta hydrolase"/>
    <property type="match status" value="1"/>
</dbReference>
<dbReference type="InterPro" id="IPR012223">
    <property type="entry name" value="TEII"/>
</dbReference>
<dbReference type="RefSeq" id="WP_184617169.1">
    <property type="nucleotide sequence ID" value="NZ_BOOS01000052.1"/>
</dbReference>
<evidence type="ECO:0000259" key="3">
    <source>
        <dbReference type="SMART" id="SM00824"/>
    </source>
</evidence>
<dbReference type="GO" id="GO:0016787">
    <property type="term" value="F:hydrolase activity"/>
    <property type="evidence" value="ECO:0007669"/>
    <property type="project" value="UniProtKB-KW"/>
</dbReference>
<organism evidence="4 5">
    <name type="scientific">Sphaerisporangium krabiense</name>
    <dbReference type="NCBI Taxonomy" id="763782"/>
    <lineage>
        <taxon>Bacteria</taxon>
        <taxon>Bacillati</taxon>
        <taxon>Actinomycetota</taxon>
        <taxon>Actinomycetes</taxon>
        <taxon>Streptosporangiales</taxon>
        <taxon>Streptosporangiaceae</taxon>
        <taxon>Sphaerisporangium</taxon>
    </lineage>
</organism>
<dbReference type="Proteomes" id="UP000588112">
    <property type="component" value="Unassembled WGS sequence"/>
</dbReference>
<gene>
    <name evidence="4" type="ORF">BJ981_006540</name>
</gene>
<dbReference type="SUPFAM" id="SSF53474">
    <property type="entry name" value="alpha/beta-Hydrolases"/>
    <property type="match status" value="1"/>
</dbReference>
<dbReference type="PANTHER" id="PTHR11487:SF0">
    <property type="entry name" value="S-ACYL FATTY ACID SYNTHASE THIOESTERASE, MEDIUM CHAIN"/>
    <property type="match status" value="1"/>
</dbReference>
<dbReference type="InterPro" id="IPR020802">
    <property type="entry name" value="TesA-like"/>
</dbReference>
<accession>A0A7W8ZB96</accession>
<evidence type="ECO:0000256" key="2">
    <source>
        <dbReference type="ARBA" id="ARBA00022801"/>
    </source>
</evidence>
<dbReference type="EMBL" id="JACHBR010000002">
    <property type="protein sequence ID" value="MBB5630776.1"/>
    <property type="molecule type" value="Genomic_DNA"/>
</dbReference>
<sequence length="269" mass="29263">MSVPPGPSDRPVPSALPLRSGRSAWSTWFRCTKTRPFARLRLFCFPYAGGSAAIYHDWHQGLPPAVEVRAVQYPGRADRMSEPLVGDAGRMAELITEAMGPLLDRPAALFGHSMGALLAYEVTRALRDLGTPPVHLFVSGRRAPHLPSREVPVADADDATFMSQLSALGGTDADMLADPQIRELTFPYLRNDFRLVETYVHQDGVPLDVPVTALAGDADATATPDEAARWSETTTGAFTARVLPGDHFYLVPRQDEVLAEITAALDPYL</sequence>
<dbReference type="GO" id="GO:0008610">
    <property type="term" value="P:lipid biosynthetic process"/>
    <property type="evidence" value="ECO:0007669"/>
    <property type="project" value="TreeGrafter"/>
</dbReference>
<dbReference type="PANTHER" id="PTHR11487">
    <property type="entry name" value="THIOESTERASE"/>
    <property type="match status" value="1"/>
</dbReference>
<evidence type="ECO:0000256" key="1">
    <source>
        <dbReference type="ARBA" id="ARBA00007169"/>
    </source>
</evidence>
<dbReference type="InterPro" id="IPR001031">
    <property type="entry name" value="Thioesterase"/>
</dbReference>
<evidence type="ECO:0000313" key="5">
    <source>
        <dbReference type="Proteomes" id="UP000588112"/>
    </source>
</evidence>
<dbReference type="InterPro" id="IPR029058">
    <property type="entry name" value="AB_hydrolase_fold"/>
</dbReference>
<proteinExistence type="inferred from homology"/>
<evidence type="ECO:0000313" key="4">
    <source>
        <dbReference type="EMBL" id="MBB5630776.1"/>
    </source>
</evidence>
<dbReference type="AlphaFoldDB" id="A0A7W8ZB96"/>
<keyword evidence="5" id="KW-1185">Reference proteome</keyword>
<keyword evidence="2" id="KW-0378">Hydrolase</keyword>
<reference evidence="4 5" key="1">
    <citation type="submission" date="2020-08" db="EMBL/GenBank/DDBJ databases">
        <title>Sequencing the genomes of 1000 actinobacteria strains.</title>
        <authorList>
            <person name="Klenk H.-P."/>
        </authorList>
    </citation>
    <scope>NUCLEOTIDE SEQUENCE [LARGE SCALE GENOMIC DNA]</scope>
    <source>
        <strain evidence="4 5">DSM 45790</strain>
    </source>
</reference>
<comment type="caution">
    <text evidence="4">The sequence shown here is derived from an EMBL/GenBank/DDBJ whole genome shotgun (WGS) entry which is preliminary data.</text>
</comment>
<comment type="similarity">
    <text evidence="1">Belongs to the thioesterase family.</text>
</comment>
<dbReference type="SMART" id="SM00824">
    <property type="entry name" value="PKS_TE"/>
    <property type="match status" value="1"/>
</dbReference>
<dbReference type="Pfam" id="PF00975">
    <property type="entry name" value="Thioesterase"/>
    <property type="match status" value="1"/>
</dbReference>
<name>A0A7W8ZB96_9ACTN</name>